<proteinExistence type="predicted"/>
<keyword evidence="6" id="KW-1185">Reference proteome</keyword>
<keyword evidence="1 3" id="KW-0597">Phosphoprotein</keyword>
<gene>
    <name evidence="5" type="ORF">QTN89_18565</name>
</gene>
<dbReference type="SMART" id="SM00448">
    <property type="entry name" value="REC"/>
    <property type="match status" value="1"/>
</dbReference>
<keyword evidence="2" id="KW-0902">Two-component regulatory system</keyword>
<sequence>MPVDTGVYRMTVTQSSADTLGRLRHAPARERSVLVADDSLTVLRLIDRTLREAGYRVLLAEDGRQAVTCALAEQPDLVVLDINMPELDGYGVCHELFSNSNWDSNTPVIFLTCSDAPHLTVLGEELGAFLSKPTEPELLLETVAMLIDRKVTAQ</sequence>
<feature type="modified residue" description="4-aspartylphosphate" evidence="3">
    <location>
        <position position="81"/>
    </location>
</feature>
<evidence type="ECO:0000256" key="2">
    <source>
        <dbReference type="ARBA" id="ARBA00023012"/>
    </source>
</evidence>
<comment type="caution">
    <text evidence="5">The sequence shown here is derived from an EMBL/GenBank/DDBJ whole genome shotgun (WGS) entry which is preliminary data.</text>
</comment>
<protein>
    <submittedName>
        <fullName evidence="5">Response regulator</fullName>
    </submittedName>
</protein>
<feature type="domain" description="Response regulatory" evidence="4">
    <location>
        <begin position="32"/>
        <end position="147"/>
    </location>
</feature>
<dbReference type="InterPro" id="IPR050595">
    <property type="entry name" value="Bact_response_regulator"/>
</dbReference>
<evidence type="ECO:0000259" key="4">
    <source>
        <dbReference type="PROSITE" id="PS50110"/>
    </source>
</evidence>
<dbReference type="PANTHER" id="PTHR44591:SF14">
    <property type="entry name" value="PROTEIN PILG"/>
    <property type="match status" value="1"/>
</dbReference>
<evidence type="ECO:0000256" key="3">
    <source>
        <dbReference type="PROSITE-ProRule" id="PRU00169"/>
    </source>
</evidence>
<dbReference type="Pfam" id="PF00072">
    <property type="entry name" value="Response_reg"/>
    <property type="match status" value="1"/>
</dbReference>
<dbReference type="RefSeq" id="WP_149494802.1">
    <property type="nucleotide sequence ID" value="NZ_CP141221.1"/>
</dbReference>
<dbReference type="InterPro" id="IPR001789">
    <property type="entry name" value="Sig_transdc_resp-reg_receiver"/>
</dbReference>
<evidence type="ECO:0000313" key="5">
    <source>
        <dbReference type="EMBL" id="MDM4017459.1"/>
    </source>
</evidence>
<evidence type="ECO:0000313" key="6">
    <source>
        <dbReference type="Proteomes" id="UP001239462"/>
    </source>
</evidence>
<dbReference type="SUPFAM" id="SSF52172">
    <property type="entry name" value="CheY-like"/>
    <property type="match status" value="1"/>
</dbReference>
<name>A0ABT7PLS0_9BACT</name>
<evidence type="ECO:0000256" key="1">
    <source>
        <dbReference type="ARBA" id="ARBA00022553"/>
    </source>
</evidence>
<dbReference type="Proteomes" id="UP001239462">
    <property type="component" value="Unassembled WGS sequence"/>
</dbReference>
<dbReference type="Gene3D" id="3.40.50.2300">
    <property type="match status" value="1"/>
</dbReference>
<accession>A0ABT7PLS0</accession>
<dbReference type="PANTHER" id="PTHR44591">
    <property type="entry name" value="STRESS RESPONSE REGULATOR PROTEIN 1"/>
    <property type="match status" value="1"/>
</dbReference>
<reference evidence="5 6" key="1">
    <citation type="submission" date="2023-06" db="EMBL/GenBank/DDBJ databases">
        <title>Roseiconus lacunae JC819 isolated from Gulf of Mannar region, Tamil Nadu.</title>
        <authorList>
            <person name="Pk S."/>
            <person name="Ch S."/>
            <person name="Ch V.R."/>
        </authorList>
    </citation>
    <scope>NUCLEOTIDE SEQUENCE [LARGE SCALE GENOMIC DNA]</scope>
    <source>
        <strain evidence="5 6">JC819</strain>
    </source>
</reference>
<dbReference type="PROSITE" id="PS50110">
    <property type="entry name" value="RESPONSE_REGULATORY"/>
    <property type="match status" value="1"/>
</dbReference>
<dbReference type="EMBL" id="JASZZN010000014">
    <property type="protein sequence ID" value="MDM4017459.1"/>
    <property type="molecule type" value="Genomic_DNA"/>
</dbReference>
<organism evidence="5 6">
    <name type="scientific">Roseiconus lacunae</name>
    <dbReference type="NCBI Taxonomy" id="2605694"/>
    <lineage>
        <taxon>Bacteria</taxon>
        <taxon>Pseudomonadati</taxon>
        <taxon>Planctomycetota</taxon>
        <taxon>Planctomycetia</taxon>
        <taxon>Pirellulales</taxon>
        <taxon>Pirellulaceae</taxon>
        <taxon>Roseiconus</taxon>
    </lineage>
</organism>
<dbReference type="InterPro" id="IPR011006">
    <property type="entry name" value="CheY-like_superfamily"/>
</dbReference>